<name>A0A9N9GLY4_9GLOM</name>
<feature type="compositionally biased region" description="Basic residues" evidence="1">
    <location>
        <begin position="1"/>
        <end position="13"/>
    </location>
</feature>
<accession>A0A9N9GLY4</accession>
<dbReference type="AlphaFoldDB" id="A0A9N9GLY4"/>
<sequence length="106" mass="12050">MSPRRGKPQRGGHRQGGGMLIKQVLDTRSRSKAKKKTTKATEVIKKILTILGVSRSPFIRQKKQRAHSVRFAWVSQGHQDAKGSLVMSRTIVDELIGFEQKRERNE</sequence>
<keyword evidence="3" id="KW-1185">Reference proteome</keyword>
<gene>
    <name evidence="2" type="ORF">AMORRO_LOCUS8623</name>
</gene>
<feature type="region of interest" description="Disordered" evidence="1">
    <location>
        <begin position="1"/>
        <end position="22"/>
    </location>
</feature>
<dbReference type="Proteomes" id="UP000789342">
    <property type="component" value="Unassembled WGS sequence"/>
</dbReference>
<dbReference type="EMBL" id="CAJVPV010007531">
    <property type="protein sequence ID" value="CAG8620127.1"/>
    <property type="molecule type" value="Genomic_DNA"/>
</dbReference>
<proteinExistence type="predicted"/>
<organism evidence="2 3">
    <name type="scientific">Acaulospora morrowiae</name>
    <dbReference type="NCBI Taxonomy" id="94023"/>
    <lineage>
        <taxon>Eukaryota</taxon>
        <taxon>Fungi</taxon>
        <taxon>Fungi incertae sedis</taxon>
        <taxon>Mucoromycota</taxon>
        <taxon>Glomeromycotina</taxon>
        <taxon>Glomeromycetes</taxon>
        <taxon>Diversisporales</taxon>
        <taxon>Acaulosporaceae</taxon>
        <taxon>Acaulospora</taxon>
    </lineage>
</organism>
<protein>
    <submittedName>
        <fullName evidence="2">17897_t:CDS:1</fullName>
    </submittedName>
</protein>
<reference evidence="2" key="1">
    <citation type="submission" date="2021-06" db="EMBL/GenBank/DDBJ databases">
        <authorList>
            <person name="Kallberg Y."/>
            <person name="Tangrot J."/>
            <person name="Rosling A."/>
        </authorList>
    </citation>
    <scope>NUCLEOTIDE SEQUENCE</scope>
    <source>
        <strain evidence="2">CL551</strain>
    </source>
</reference>
<comment type="caution">
    <text evidence="2">The sequence shown here is derived from an EMBL/GenBank/DDBJ whole genome shotgun (WGS) entry which is preliminary data.</text>
</comment>
<evidence type="ECO:0000313" key="3">
    <source>
        <dbReference type="Proteomes" id="UP000789342"/>
    </source>
</evidence>
<evidence type="ECO:0000256" key="1">
    <source>
        <dbReference type="SAM" id="MobiDB-lite"/>
    </source>
</evidence>
<evidence type="ECO:0000313" key="2">
    <source>
        <dbReference type="EMBL" id="CAG8620127.1"/>
    </source>
</evidence>